<dbReference type="GO" id="GO:0009288">
    <property type="term" value="C:bacterial-type flagellum"/>
    <property type="evidence" value="ECO:0007669"/>
    <property type="project" value="InterPro"/>
</dbReference>
<dbReference type="InterPro" id="IPR018035">
    <property type="entry name" value="Flagellar_FliH/T3SS_HrpE"/>
</dbReference>
<dbReference type="EMBL" id="FTMN01000012">
    <property type="protein sequence ID" value="SIQ95110.1"/>
    <property type="molecule type" value="Genomic_DNA"/>
</dbReference>
<evidence type="ECO:0000256" key="8">
    <source>
        <dbReference type="ARBA" id="ARBA00022927"/>
    </source>
</evidence>
<reference evidence="13 14" key="1">
    <citation type="submission" date="2017-01" db="EMBL/GenBank/DDBJ databases">
        <authorList>
            <person name="Mah S.A."/>
            <person name="Swanson W.J."/>
            <person name="Moy G.W."/>
            <person name="Vacquier V.D."/>
        </authorList>
    </citation>
    <scope>NUCLEOTIDE SEQUENCE [LARGE SCALE GENOMIC DNA]</scope>
    <source>
        <strain evidence="13 14">DSM 7027</strain>
    </source>
</reference>
<sequence length="249" mass="27407">MKKDQPIRIRASDADAVKPWLPPDVGGEAPVVQALARKPPSPLEDVDVSVVEEEIFAEKLTLTQWEEICEEARREGQAEGHAEGMAQGREQGYQEGLQQGLEAGQAQINERLQRLDGLIELLQKPLEHEREALEEALVNLVIELAQATVKAELSQNIDVLARSVHDALEQLPEGEGSLSLRIAPDQVAPLEPLLGDLALKLKPDPELEPGSCVLESGNCRVDYQVEQRFAQVAEQLRARLIKTPDSSSQ</sequence>
<keyword evidence="13" id="KW-0282">Flagellum</keyword>
<keyword evidence="14" id="KW-1185">Reference proteome</keyword>
<dbReference type="STRING" id="49186.SAMN05421647_11224"/>
<dbReference type="PANTHER" id="PTHR34982">
    <property type="entry name" value="YOP PROTEINS TRANSLOCATION PROTEIN L"/>
    <property type="match status" value="1"/>
</dbReference>
<evidence type="ECO:0000256" key="6">
    <source>
        <dbReference type="ARBA" id="ARBA00022490"/>
    </source>
</evidence>
<dbReference type="GO" id="GO:0003774">
    <property type="term" value="F:cytoskeletal motor activity"/>
    <property type="evidence" value="ECO:0007669"/>
    <property type="project" value="InterPro"/>
</dbReference>
<keyword evidence="8" id="KW-0653">Protein transport</keyword>
<evidence type="ECO:0000256" key="7">
    <source>
        <dbReference type="ARBA" id="ARBA00022795"/>
    </source>
</evidence>
<dbReference type="RefSeq" id="WP_076465754.1">
    <property type="nucleotide sequence ID" value="NZ_FTMN01000012.1"/>
</dbReference>
<dbReference type="PANTHER" id="PTHR34982:SF1">
    <property type="entry name" value="FLAGELLAR ASSEMBLY PROTEIN FLIH"/>
    <property type="match status" value="1"/>
</dbReference>
<gene>
    <name evidence="13" type="ORF">SAMN05421647_11224</name>
</gene>
<comment type="similarity">
    <text evidence="3">Belongs to the FliH family.</text>
</comment>
<evidence type="ECO:0000256" key="10">
    <source>
        <dbReference type="SAM" id="Coils"/>
    </source>
</evidence>
<keyword evidence="7" id="KW-1005">Bacterial flagellum biogenesis</keyword>
<comment type="function">
    <text evidence="1">Needed for flagellar regrowth and assembly.</text>
</comment>
<evidence type="ECO:0000256" key="4">
    <source>
        <dbReference type="ARBA" id="ARBA00016507"/>
    </source>
</evidence>
<dbReference type="eggNOG" id="COG1317">
    <property type="taxonomic scope" value="Bacteria"/>
</dbReference>
<feature type="coiled-coil region" evidence="10">
    <location>
        <begin position="130"/>
        <end position="170"/>
    </location>
</feature>
<dbReference type="GO" id="GO:0044781">
    <property type="term" value="P:bacterial-type flagellum organization"/>
    <property type="evidence" value="ECO:0007669"/>
    <property type="project" value="UniProtKB-KW"/>
</dbReference>
<evidence type="ECO:0000256" key="3">
    <source>
        <dbReference type="ARBA" id="ARBA00006602"/>
    </source>
</evidence>
<dbReference type="InterPro" id="IPR051472">
    <property type="entry name" value="T3SS_Stator/FliH"/>
</dbReference>
<name>A0A1N6WYM2_9GAMM</name>
<keyword evidence="10" id="KW-0175">Coiled coil</keyword>
<protein>
    <recommendedName>
        <fullName evidence="4">Flagellar assembly protein FliH</fullName>
    </recommendedName>
</protein>
<evidence type="ECO:0000256" key="5">
    <source>
        <dbReference type="ARBA" id="ARBA00022448"/>
    </source>
</evidence>
<feature type="region of interest" description="Disordered" evidence="11">
    <location>
        <begin position="1"/>
        <end position="25"/>
    </location>
</feature>
<dbReference type="Proteomes" id="UP000186895">
    <property type="component" value="Unassembled WGS sequence"/>
</dbReference>
<keyword evidence="13" id="KW-0969">Cilium</keyword>
<dbReference type="GO" id="GO:0005829">
    <property type="term" value="C:cytosol"/>
    <property type="evidence" value="ECO:0007669"/>
    <property type="project" value="TreeGrafter"/>
</dbReference>
<comment type="subcellular location">
    <subcellularLocation>
        <location evidence="2">Cytoplasm</location>
    </subcellularLocation>
</comment>
<dbReference type="AlphaFoldDB" id="A0A1N6WYM2"/>
<evidence type="ECO:0000259" key="12">
    <source>
        <dbReference type="Pfam" id="PF02108"/>
    </source>
</evidence>
<keyword evidence="13" id="KW-0966">Cell projection</keyword>
<accession>A0A1N6WYM2</accession>
<keyword evidence="9" id="KW-1006">Bacterial flagellum protein export</keyword>
<evidence type="ECO:0000256" key="9">
    <source>
        <dbReference type="ARBA" id="ARBA00023225"/>
    </source>
</evidence>
<keyword evidence="6" id="KW-0963">Cytoplasm</keyword>
<dbReference type="InterPro" id="IPR000563">
    <property type="entry name" value="Flag_FliH"/>
</dbReference>
<evidence type="ECO:0000313" key="14">
    <source>
        <dbReference type="Proteomes" id="UP000186895"/>
    </source>
</evidence>
<organism evidence="13 14">
    <name type="scientific">Marinobacterium stanieri</name>
    <dbReference type="NCBI Taxonomy" id="49186"/>
    <lineage>
        <taxon>Bacteria</taxon>
        <taxon>Pseudomonadati</taxon>
        <taxon>Pseudomonadota</taxon>
        <taxon>Gammaproteobacteria</taxon>
        <taxon>Oceanospirillales</taxon>
        <taxon>Oceanospirillaceae</taxon>
        <taxon>Marinobacterium</taxon>
    </lineage>
</organism>
<dbReference type="Pfam" id="PF02108">
    <property type="entry name" value="FliH"/>
    <property type="match status" value="1"/>
</dbReference>
<feature type="domain" description="Flagellar assembly protein FliH/Type III secretion system HrpE" evidence="12">
    <location>
        <begin position="111"/>
        <end position="231"/>
    </location>
</feature>
<dbReference type="PRINTS" id="PR01003">
    <property type="entry name" value="FLGFLIH"/>
</dbReference>
<evidence type="ECO:0000256" key="1">
    <source>
        <dbReference type="ARBA" id="ARBA00003041"/>
    </source>
</evidence>
<evidence type="ECO:0000256" key="2">
    <source>
        <dbReference type="ARBA" id="ARBA00004496"/>
    </source>
</evidence>
<evidence type="ECO:0000256" key="11">
    <source>
        <dbReference type="SAM" id="MobiDB-lite"/>
    </source>
</evidence>
<keyword evidence="5" id="KW-0813">Transport</keyword>
<proteinExistence type="inferred from homology"/>
<dbReference type="GO" id="GO:0071973">
    <property type="term" value="P:bacterial-type flagellum-dependent cell motility"/>
    <property type="evidence" value="ECO:0007669"/>
    <property type="project" value="InterPro"/>
</dbReference>
<evidence type="ECO:0000313" key="13">
    <source>
        <dbReference type="EMBL" id="SIQ95110.1"/>
    </source>
</evidence>
<dbReference type="GO" id="GO:0015031">
    <property type="term" value="P:protein transport"/>
    <property type="evidence" value="ECO:0007669"/>
    <property type="project" value="UniProtKB-KW"/>
</dbReference>
<feature type="compositionally biased region" description="Basic and acidic residues" evidence="11">
    <location>
        <begin position="1"/>
        <end position="16"/>
    </location>
</feature>